<reference evidence="2 3" key="1">
    <citation type="submission" date="2020-01" db="EMBL/GenBank/DDBJ databases">
        <title>Pseudarthrobacter psychrotolerans sp. nov., isolated from antarctic soil.</title>
        <authorList>
            <person name="Shin Y."/>
            <person name="Park W."/>
        </authorList>
    </citation>
    <scope>NUCLEOTIDE SEQUENCE [LARGE SCALE GENOMIC DNA]</scope>
    <source>
        <strain evidence="2 3">YJ56</strain>
    </source>
</reference>
<organism evidence="2 3">
    <name type="scientific">Pseudarthrobacter psychrotolerans</name>
    <dbReference type="NCBI Taxonomy" id="2697569"/>
    <lineage>
        <taxon>Bacteria</taxon>
        <taxon>Bacillati</taxon>
        <taxon>Actinomycetota</taxon>
        <taxon>Actinomycetes</taxon>
        <taxon>Micrococcales</taxon>
        <taxon>Micrococcaceae</taxon>
        <taxon>Pseudarthrobacter</taxon>
    </lineage>
</organism>
<name>A0A6P1NQ38_9MICC</name>
<evidence type="ECO:0000313" key="2">
    <source>
        <dbReference type="EMBL" id="QHK20897.1"/>
    </source>
</evidence>
<protein>
    <submittedName>
        <fullName evidence="2">Uncharacterized protein</fullName>
    </submittedName>
</protein>
<dbReference type="Proteomes" id="UP000464186">
    <property type="component" value="Chromosome"/>
</dbReference>
<accession>A0A6P1NQ38</accession>
<gene>
    <name evidence="2" type="ORF">GU243_15555</name>
</gene>
<dbReference type="KEGG" id="psey:GU243_15555"/>
<feature type="region of interest" description="Disordered" evidence="1">
    <location>
        <begin position="36"/>
        <end position="75"/>
    </location>
</feature>
<dbReference type="EMBL" id="CP047898">
    <property type="protein sequence ID" value="QHK20897.1"/>
    <property type="molecule type" value="Genomic_DNA"/>
</dbReference>
<evidence type="ECO:0000313" key="3">
    <source>
        <dbReference type="Proteomes" id="UP000464186"/>
    </source>
</evidence>
<keyword evidence="3" id="KW-1185">Reference proteome</keyword>
<sequence>MKALVTVEHAILIAVWNMLSTGELYNDPGPDYFSKLQPAKTRTRASTSSKLLATQSSSKQQADPPDQAEAVPAHAPKRELTAVATLIFVRDCPAWTGDLVHADTKNCRHGARGCGPFAVQPPT</sequence>
<feature type="compositionally biased region" description="Polar residues" evidence="1">
    <location>
        <begin position="44"/>
        <end position="61"/>
    </location>
</feature>
<evidence type="ECO:0000256" key="1">
    <source>
        <dbReference type="SAM" id="MobiDB-lite"/>
    </source>
</evidence>
<proteinExistence type="predicted"/>
<dbReference type="AlphaFoldDB" id="A0A6P1NQ38"/>